<name>A0ABU9Z5X2_9HYPH</name>
<gene>
    <name evidence="1" type="ORF">PUR21_03525</name>
</gene>
<organism evidence="1 2">
    <name type="scientific">Methylorubrum rhodesianum</name>
    <dbReference type="NCBI Taxonomy" id="29427"/>
    <lineage>
        <taxon>Bacteria</taxon>
        <taxon>Pseudomonadati</taxon>
        <taxon>Pseudomonadota</taxon>
        <taxon>Alphaproteobacteria</taxon>
        <taxon>Hyphomicrobiales</taxon>
        <taxon>Methylobacteriaceae</taxon>
        <taxon>Methylorubrum</taxon>
    </lineage>
</organism>
<protein>
    <submittedName>
        <fullName evidence="1">Uncharacterized protein</fullName>
    </submittedName>
</protein>
<dbReference type="Proteomes" id="UP001404845">
    <property type="component" value="Unassembled WGS sequence"/>
</dbReference>
<dbReference type="EMBL" id="JAQYXL010000001">
    <property type="protein sequence ID" value="MEN3226741.1"/>
    <property type="molecule type" value="Genomic_DNA"/>
</dbReference>
<reference evidence="1 2" key="1">
    <citation type="journal article" date="2023" name="PLoS ONE">
        <title>Complete genome assembly of Hawai'i environmental nontuberculous mycobacteria reveals unexpected co-isolation with methylobacteria.</title>
        <authorList>
            <person name="Hendrix J."/>
            <person name="Epperson L.E."/>
            <person name="Tong E.I."/>
            <person name="Chan Y.L."/>
            <person name="Hasan N.A."/>
            <person name="Dawrs S.N."/>
            <person name="Norton G.J."/>
            <person name="Virdi R."/>
            <person name="Crooks J.L."/>
            <person name="Chan E.D."/>
            <person name="Honda J.R."/>
            <person name="Strong M."/>
        </authorList>
    </citation>
    <scope>NUCLEOTIDE SEQUENCE [LARGE SCALE GENOMIC DNA]</scope>
    <source>
        <strain evidence="1 2">NJH_HI01</strain>
    </source>
</reference>
<accession>A0ABU9Z5X2</accession>
<keyword evidence="2" id="KW-1185">Reference proteome</keyword>
<evidence type="ECO:0000313" key="1">
    <source>
        <dbReference type="EMBL" id="MEN3226741.1"/>
    </source>
</evidence>
<dbReference type="RefSeq" id="WP_246417602.1">
    <property type="nucleotide sequence ID" value="NZ_JACHOS010000017.1"/>
</dbReference>
<sequence>MFVLFDEIRRVNGLRANVVALIEHSHGRIRDEPGLPAGLVTLGICDFAQPISGLDPEAATSIPLGDKPFSVKGASEITLATL</sequence>
<proteinExistence type="predicted"/>
<comment type="caution">
    <text evidence="1">The sequence shown here is derived from an EMBL/GenBank/DDBJ whole genome shotgun (WGS) entry which is preliminary data.</text>
</comment>
<evidence type="ECO:0000313" key="2">
    <source>
        <dbReference type="Proteomes" id="UP001404845"/>
    </source>
</evidence>